<gene>
    <name evidence="3" type="ORF">HMPREF9104_03286</name>
</gene>
<dbReference type="InterPro" id="IPR014973">
    <property type="entry name" value="DUF1835"/>
</dbReference>
<name>H1LKY0_9LACO</name>
<dbReference type="STRING" id="797516.HMPREF9104_03286"/>
<evidence type="ECO:0000259" key="2">
    <source>
        <dbReference type="Pfam" id="PF12395"/>
    </source>
</evidence>
<feature type="domain" description="DUF1835" evidence="1">
    <location>
        <begin position="21"/>
        <end position="138"/>
    </location>
</feature>
<dbReference type="InterPro" id="IPR022123">
    <property type="entry name" value="DUF3658"/>
</dbReference>
<evidence type="ECO:0000259" key="1">
    <source>
        <dbReference type="Pfam" id="PF08874"/>
    </source>
</evidence>
<dbReference type="Pfam" id="PF08874">
    <property type="entry name" value="DUF1835"/>
    <property type="match status" value="1"/>
</dbReference>
<dbReference type="RefSeq" id="WP_008858422.1">
    <property type="nucleotide sequence ID" value="NZ_JH591061.1"/>
</dbReference>
<dbReference type="Proteomes" id="UP000005025">
    <property type="component" value="Unassembled WGS sequence"/>
</dbReference>
<dbReference type="EMBL" id="AGRJ01000278">
    <property type="protein sequence ID" value="EHO45896.1"/>
    <property type="molecule type" value="Genomic_DNA"/>
</dbReference>
<feature type="domain" description="DUF3658" evidence="2">
    <location>
        <begin position="170"/>
        <end position="270"/>
    </location>
</feature>
<evidence type="ECO:0008006" key="5">
    <source>
        <dbReference type="Google" id="ProtNLM"/>
    </source>
</evidence>
<reference evidence="3 4" key="1">
    <citation type="submission" date="2011-09" db="EMBL/GenBank/DDBJ databases">
        <authorList>
            <person name="Weinstock G."/>
            <person name="Sodergren E."/>
            <person name="Clifton S."/>
            <person name="Fulton L."/>
            <person name="Fulton B."/>
            <person name="Courtney L."/>
            <person name="Fronick C."/>
            <person name="Harrison M."/>
            <person name="Strong C."/>
            <person name="Farmer C."/>
            <person name="Delahaunty K."/>
            <person name="Markovic C."/>
            <person name="Hall O."/>
            <person name="Minx P."/>
            <person name="Tomlinson C."/>
            <person name="Mitreva M."/>
            <person name="Hou S."/>
            <person name="Chen J."/>
            <person name="Wollam A."/>
            <person name="Pepin K.H."/>
            <person name="Johnson M."/>
            <person name="Bhonagiri V."/>
            <person name="Zhang X."/>
            <person name="Suruliraj S."/>
            <person name="Warren W."/>
            <person name="Chinwalla A."/>
            <person name="Mardis E.R."/>
            <person name="Wilson R.K."/>
        </authorList>
    </citation>
    <scope>NUCLEOTIDE SEQUENCE [LARGE SCALE GENOMIC DNA]</scope>
    <source>
        <strain evidence="3 4">F0435</strain>
    </source>
</reference>
<accession>H1LKY0</accession>
<evidence type="ECO:0000313" key="3">
    <source>
        <dbReference type="EMBL" id="EHO45896.1"/>
    </source>
</evidence>
<dbReference type="AlphaFoldDB" id="H1LKY0"/>
<organism evidence="3 4">
    <name type="scientific">Lentilactobacillus kisonensis F0435</name>
    <dbReference type="NCBI Taxonomy" id="797516"/>
    <lineage>
        <taxon>Bacteria</taxon>
        <taxon>Bacillati</taxon>
        <taxon>Bacillota</taxon>
        <taxon>Bacilli</taxon>
        <taxon>Lactobacillales</taxon>
        <taxon>Lactobacillaceae</taxon>
        <taxon>Lentilactobacillus</taxon>
    </lineage>
</organism>
<feature type="non-terminal residue" evidence="3">
    <location>
        <position position="1"/>
    </location>
</feature>
<dbReference type="PATRIC" id="fig|797516.3.peg.2951"/>
<comment type="caution">
    <text evidence="3">The sequence shown here is derived from an EMBL/GenBank/DDBJ whole genome shotgun (WGS) entry which is preliminary data.</text>
</comment>
<evidence type="ECO:0000313" key="4">
    <source>
        <dbReference type="Proteomes" id="UP000005025"/>
    </source>
</evidence>
<proteinExistence type="predicted"/>
<protein>
    <recommendedName>
        <fullName evidence="5">DUF1835 domain-containing protein</fullName>
    </recommendedName>
</protein>
<dbReference type="HOGENOM" id="CLU_978281_0_0_9"/>
<dbReference type="Pfam" id="PF12395">
    <property type="entry name" value="DUF3658"/>
    <property type="match status" value="1"/>
</dbReference>
<sequence length="284" mass="32637">TPISKRFALLTILVDGEIHMIDVLFNDSFAATLKYYYQQKNINNEVISLPMHLSLGDINQGNFLENRRTLYKIQSTHDKLTSTSECVRSLNESLERLSDLVNQDDLIRIWWSEASDDYCGFLWLCEWLAGKRIQSVEIHIPLSYVTVKGLRTFASLGEIFAEDIDNLALLDLQRPLTNPQRQAYGRAWMALRNDNTPVRANVNGHILSQPITFYDQFLISQISARRFRNVLRIIGETLGRFPVGVPDWWYQHRVEYLISKGVLDYKKDGQGIGSLELGSVRLKG</sequence>